<dbReference type="InterPro" id="IPR008969">
    <property type="entry name" value="CarboxyPept-like_regulatory"/>
</dbReference>
<feature type="domain" description="TonB-dependent receptor-like beta-barrel" evidence="5">
    <location>
        <begin position="396"/>
        <end position="856"/>
    </location>
</feature>
<evidence type="ECO:0000313" key="7">
    <source>
        <dbReference type="EMBL" id="RGK58077.1"/>
    </source>
</evidence>
<feature type="domain" description="TonB-dependent receptor plug" evidence="6">
    <location>
        <begin position="130"/>
        <end position="216"/>
    </location>
</feature>
<sequence length="896" mass="100510">MRLGFKEIVFVSGFLACSTMPMVAETIKGTIVDKQTKEPLTGATVQVLGSTVGAVADLDGNYILDVPGGVYDLVVKYVGYTDIKAGAVKAKGKDVVLNFEMESDAQALSEVSVVARKNLEGERALSMERQKATVAIENLGAKEMSVKGISNVQEGVKKITGISIASAGQLIVRGLGDRYSTTTLNGLPIASPNPDNKLIPLDLFPSSTVRNITVSKVYEAGTFADYSGAHIDISTKENTGKDFFSIGFNTGGRFNTIFQDFYKMDQQYSLFRNPGINQKYIDMPKADFSTAIAKENPFHTTFDVNKSTSLPEFGGNIAGGKNWDVNGQNLSLLAALSASNTNETTKDAFYRTLEAGGTTLDQFNYDSYRQELKLAGLGNLAYTLREADRIGYTFFYARNAENTYMLRQGEDYEDNELIGNNSVTHIYTLQNHQLNGHHEFGQQWDLNWSGSYSKTSSEEPDRRQVMFEKAGNSLELFDLNKQENMRYFGSLNEEEWVGDLRSSYRYGDNNLIRMGATYKDKSRTFRSTRFYYDVSRFNPEIEDIYRTSSFMGYDNIANGDIAIIRDQQPKDQYDAGHSIYAGFIDAEYYPTANFLVNIGVRYEYSHQWVNYATDGGEAKRNEVNCHDFFPAMNLKYTVNDANSLRFSFSRTVTRPSFIEMAPFLYQESYGAAMIRGNAELKNGYNYNIDLRYERFDQQNSNNMFSITGYAKILEDPIERTQTLSGGAAVHSFQNADTGVAAGVEVEFRRELFRDFRVGANASYMYTNVQLPEGGAYTNAQRSLQGASPYLVNADISYAPKFKNDTQLTATLLYNLQGPRIHAVGISGLGDVKQEDLHTLDFVATYKLNDHWNFKLQMTDLLNQDIVFKQEVKDGRKLEVERYGRGTTFELGFSYTL</sequence>
<evidence type="ECO:0000259" key="5">
    <source>
        <dbReference type="Pfam" id="PF00593"/>
    </source>
</evidence>
<dbReference type="Pfam" id="PF13715">
    <property type="entry name" value="CarbopepD_reg_2"/>
    <property type="match status" value="1"/>
</dbReference>
<dbReference type="Gene3D" id="2.40.170.20">
    <property type="entry name" value="TonB-dependent receptor, beta-barrel domain"/>
    <property type="match status" value="1"/>
</dbReference>
<dbReference type="GO" id="GO:0009279">
    <property type="term" value="C:cell outer membrane"/>
    <property type="evidence" value="ECO:0007669"/>
    <property type="project" value="UniProtKB-SubCell"/>
</dbReference>
<keyword evidence="2 4" id="KW-0472">Membrane</keyword>
<protein>
    <submittedName>
        <fullName evidence="7">TonB-dependent receptor</fullName>
    </submittedName>
</protein>
<evidence type="ECO:0000256" key="2">
    <source>
        <dbReference type="ARBA" id="ARBA00023136"/>
    </source>
</evidence>
<dbReference type="Proteomes" id="UP000260862">
    <property type="component" value="Unassembled WGS sequence"/>
</dbReference>
<evidence type="ECO:0000256" key="4">
    <source>
        <dbReference type="RuleBase" id="RU003357"/>
    </source>
</evidence>
<dbReference type="Gene3D" id="2.170.130.10">
    <property type="entry name" value="TonB-dependent receptor, plug domain"/>
    <property type="match status" value="1"/>
</dbReference>
<dbReference type="InterPro" id="IPR012910">
    <property type="entry name" value="Plug_dom"/>
</dbReference>
<dbReference type="Pfam" id="PF07715">
    <property type="entry name" value="Plug"/>
    <property type="match status" value="1"/>
</dbReference>
<organism evidence="7 8">
    <name type="scientific">Phocaeicola plebeius</name>
    <dbReference type="NCBI Taxonomy" id="310297"/>
    <lineage>
        <taxon>Bacteria</taxon>
        <taxon>Pseudomonadati</taxon>
        <taxon>Bacteroidota</taxon>
        <taxon>Bacteroidia</taxon>
        <taxon>Bacteroidales</taxon>
        <taxon>Bacteroidaceae</taxon>
        <taxon>Phocaeicola</taxon>
    </lineage>
</organism>
<dbReference type="InterPro" id="IPR000531">
    <property type="entry name" value="Beta-barrel_TonB"/>
</dbReference>
<evidence type="ECO:0000259" key="6">
    <source>
        <dbReference type="Pfam" id="PF07715"/>
    </source>
</evidence>
<reference evidence="7 8" key="1">
    <citation type="submission" date="2018-08" db="EMBL/GenBank/DDBJ databases">
        <title>A genome reference for cultivated species of the human gut microbiota.</title>
        <authorList>
            <person name="Zou Y."/>
            <person name="Xue W."/>
            <person name="Luo G."/>
        </authorList>
    </citation>
    <scope>NUCLEOTIDE SEQUENCE [LARGE SCALE GENOMIC DNA]</scope>
    <source>
        <strain evidence="7 8">TF10-3AC</strain>
    </source>
</reference>
<comment type="subcellular location">
    <subcellularLocation>
        <location evidence="1 4">Cell outer membrane</location>
    </subcellularLocation>
</comment>
<evidence type="ECO:0000256" key="3">
    <source>
        <dbReference type="ARBA" id="ARBA00023237"/>
    </source>
</evidence>
<keyword evidence="8" id="KW-1185">Reference proteome</keyword>
<dbReference type="PANTHER" id="PTHR40980:SF5">
    <property type="entry name" value="TONB-DEPENDENT RECEPTOR"/>
    <property type="match status" value="1"/>
</dbReference>
<dbReference type="SUPFAM" id="SSF49464">
    <property type="entry name" value="Carboxypeptidase regulatory domain-like"/>
    <property type="match status" value="1"/>
</dbReference>
<proteinExistence type="inferred from homology"/>
<dbReference type="RefSeq" id="WP_117670444.1">
    <property type="nucleotide sequence ID" value="NZ_CABOGR010000002.1"/>
</dbReference>
<dbReference type="Pfam" id="PF00593">
    <property type="entry name" value="TonB_dep_Rec_b-barrel"/>
    <property type="match status" value="1"/>
</dbReference>
<dbReference type="EMBL" id="QSQT01000002">
    <property type="protein sequence ID" value="RGK58077.1"/>
    <property type="molecule type" value="Genomic_DNA"/>
</dbReference>
<dbReference type="PANTHER" id="PTHR40980">
    <property type="entry name" value="PLUG DOMAIN-CONTAINING PROTEIN"/>
    <property type="match status" value="1"/>
</dbReference>
<accession>A0A3E4N712</accession>
<dbReference type="Gene3D" id="2.60.40.1120">
    <property type="entry name" value="Carboxypeptidase-like, regulatory domain"/>
    <property type="match status" value="1"/>
</dbReference>
<dbReference type="InterPro" id="IPR037066">
    <property type="entry name" value="Plug_dom_sf"/>
</dbReference>
<dbReference type="AlphaFoldDB" id="A0A3E4N712"/>
<keyword evidence="7" id="KW-0675">Receptor</keyword>
<dbReference type="InterPro" id="IPR036942">
    <property type="entry name" value="Beta-barrel_TonB_sf"/>
</dbReference>
<evidence type="ECO:0000256" key="1">
    <source>
        <dbReference type="ARBA" id="ARBA00004442"/>
    </source>
</evidence>
<dbReference type="SUPFAM" id="SSF56935">
    <property type="entry name" value="Porins"/>
    <property type="match status" value="1"/>
</dbReference>
<keyword evidence="4" id="KW-0798">TonB box</keyword>
<comment type="caution">
    <text evidence="7">The sequence shown here is derived from an EMBL/GenBank/DDBJ whole genome shotgun (WGS) entry which is preliminary data.</text>
</comment>
<name>A0A3E4N712_9BACT</name>
<evidence type="ECO:0000313" key="8">
    <source>
        <dbReference type="Proteomes" id="UP000260862"/>
    </source>
</evidence>
<gene>
    <name evidence="7" type="ORF">DXD04_02160</name>
</gene>
<keyword evidence="3" id="KW-0998">Cell outer membrane</keyword>
<comment type="similarity">
    <text evidence="4">Belongs to the TonB-dependent receptor family.</text>
</comment>